<sequence length="64" mass="7472">MMTEQLDPNKKETPEIEAKWADKSQKPLDYYGPEMMFGRIWVVLIIFGIAMIAIHCDPVLSRKF</sequence>
<organism evidence="1 2">
    <name type="scientific">Phyllobacterium zundukense</name>
    <dbReference type="NCBI Taxonomy" id="1867719"/>
    <lineage>
        <taxon>Bacteria</taxon>
        <taxon>Pseudomonadati</taxon>
        <taxon>Pseudomonadota</taxon>
        <taxon>Alphaproteobacteria</taxon>
        <taxon>Hyphomicrobiales</taxon>
        <taxon>Phyllobacteriaceae</taxon>
        <taxon>Phyllobacterium</taxon>
    </lineage>
</organism>
<dbReference type="Proteomes" id="UP001061991">
    <property type="component" value="Chromosome"/>
</dbReference>
<protein>
    <submittedName>
        <fullName evidence="1">Uncharacterized protein</fullName>
    </submittedName>
</protein>
<name>A0ACD4D376_9HYPH</name>
<keyword evidence="2" id="KW-1185">Reference proteome</keyword>
<proteinExistence type="predicted"/>
<gene>
    <name evidence="1" type="ORF">N8E88_27950</name>
</gene>
<evidence type="ECO:0000313" key="2">
    <source>
        <dbReference type="Proteomes" id="UP001061991"/>
    </source>
</evidence>
<dbReference type="EMBL" id="CP104973">
    <property type="protein sequence ID" value="UXN60297.1"/>
    <property type="molecule type" value="Genomic_DNA"/>
</dbReference>
<reference evidence="1" key="1">
    <citation type="submission" date="2022-09" db="EMBL/GenBank/DDBJ databases">
        <title>Interaction between co-microsymbionts with complementary sets of symbiotic genes in legume-rhizobium systems.</title>
        <authorList>
            <person name="Safronova V."/>
            <person name="Sazanova A."/>
            <person name="Afonin A."/>
            <person name="Chirak E."/>
        </authorList>
    </citation>
    <scope>NUCLEOTIDE SEQUENCE</scope>
    <source>
        <strain evidence="1">A18/3m</strain>
    </source>
</reference>
<evidence type="ECO:0000313" key="1">
    <source>
        <dbReference type="EMBL" id="UXN60297.1"/>
    </source>
</evidence>
<accession>A0ACD4D376</accession>